<evidence type="ECO:0000256" key="1">
    <source>
        <dbReference type="ARBA" id="ARBA00007529"/>
    </source>
</evidence>
<accession>A0A0F5HTA2</accession>
<reference evidence="2" key="1">
    <citation type="submission" date="2015-02" db="EMBL/GenBank/DDBJ databases">
        <title>Genome Assembly of Bacillaceae bacterium MTCC 8252.</title>
        <authorList>
            <person name="Verma A."/>
            <person name="Khatri I."/>
            <person name="Mual P."/>
            <person name="Subramanian S."/>
            <person name="Krishnamurthi S."/>
        </authorList>
    </citation>
    <scope>NUCLEOTIDE SEQUENCE [LARGE SCALE GENOMIC DNA]</scope>
    <source>
        <strain evidence="2">MTCC 8252</strain>
    </source>
</reference>
<protein>
    <submittedName>
        <fullName evidence="2">Proline racemase</fullName>
    </submittedName>
</protein>
<accession>A0A0F5HQM3</accession>
<gene>
    <name evidence="2" type="ORF">QY95_03401</name>
</gene>
<dbReference type="OrthoDB" id="181267at2"/>
<dbReference type="PANTHER" id="PTHR33442">
    <property type="entry name" value="TRANS-3-HYDROXY-L-PROLINE DEHYDRATASE"/>
    <property type="match status" value="1"/>
</dbReference>
<dbReference type="SFLD" id="SFLDS00028">
    <property type="entry name" value="Proline_Racemase"/>
    <property type="match status" value="1"/>
</dbReference>
<dbReference type="RefSeq" id="WP_039235842.1">
    <property type="nucleotide sequence ID" value="NZ_JWIR02000071.1"/>
</dbReference>
<name>A0A0F5HTA2_BACTR</name>
<comment type="similarity">
    <text evidence="1">Belongs to the proline racemase family.</text>
</comment>
<dbReference type="Pfam" id="PF05544">
    <property type="entry name" value="Pro_racemase"/>
    <property type="match status" value="1"/>
</dbReference>
<dbReference type="EMBL" id="JWIR02000071">
    <property type="protein sequence ID" value="KKB35548.1"/>
    <property type="molecule type" value="Genomic_DNA"/>
</dbReference>
<dbReference type="InterPro" id="IPR008794">
    <property type="entry name" value="Pro_racemase_fam"/>
</dbReference>
<dbReference type="AlphaFoldDB" id="A0A0F5HTA2"/>
<evidence type="ECO:0000313" key="3">
    <source>
        <dbReference type="Proteomes" id="UP000031563"/>
    </source>
</evidence>
<evidence type="ECO:0000313" key="2">
    <source>
        <dbReference type="EMBL" id="KKB35548.1"/>
    </source>
</evidence>
<dbReference type="PANTHER" id="PTHR33442:SF5">
    <property type="entry name" value="BIFUNCTIONAL TRANS-3-HYDROXY-L-PROLINE DEHYDRATASE_2-EPIMERASE"/>
    <property type="match status" value="1"/>
</dbReference>
<dbReference type="PIRSF" id="PIRSF029792">
    <property type="entry name" value="Pro_racemase"/>
    <property type="match status" value="1"/>
</dbReference>
<sequence>MVELRDFIETIDAHAMGEAARIVVGGTPKIQGRTMMEKKQYVQAEMDNIRKLLMHEPRGHLNMFGAILTEPCQPECDLGVLFMDSGGYLNMCGHGTIASITVAINTGLIAKKDKVLLDTPSGVVECYVTYENSKVKEVSFINVPAFLFEKDIKILVENAGWITVDIAFGGSFFAIADAKQFGLNLDIEEQDKIVDLGLAIREAANQQLVIHHPEIPEINKVDLVEFSLQLGDKHYKNTVVFGDGQVDRSPCGTGTCAKLSTLNLKPGEQIIQESIIGSQFKGTVIDYTKVKNYEAIIPKITGSAWITGFHKFSLEATDPYTEGFLLK</sequence>
<dbReference type="Gene3D" id="3.10.310.10">
    <property type="entry name" value="Diaminopimelate Epimerase, Chain A, domain 1"/>
    <property type="match status" value="2"/>
</dbReference>
<dbReference type="FunFam" id="3.10.310.10:FF:000003">
    <property type="entry name" value="Proline racemase"/>
    <property type="match status" value="1"/>
</dbReference>
<dbReference type="STRING" id="1221996.QY95_03401"/>
<dbReference type="GO" id="GO:0047580">
    <property type="term" value="F:4-hydroxyproline epimerase activity"/>
    <property type="evidence" value="ECO:0007669"/>
    <property type="project" value="TreeGrafter"/>
</dbReference>
<dbReference type="SUPFAM" id="SSF54506">
    <property type="entry name" value="Diaminopimelate epimerase-like"/>
    <property type="match status" value="1"/>
</dbReference>
<comment type="caution">
    <text evidence="2">The sequence shown here is derived from an EMBL/GenBank/DDBJ whole genome shotgun (WGS) entry which is preliminary data.</text>
</comment>
<keyword evidence="3" id="KW-1185">Reference proteome</keyword>
<proteinExistence type="inferred from homology"/>
<dbReference type="Proteomes" id="UP000031563">
    <property type="component" value="Unassembled WGS sequence"/>
</dbReference>
<organism evidence="2 3">
    <name type="scientific">Bacillus thermotolerans</name>
    <name type="common">Quasibacillus thermotolerans</name>
    <dbReference type="NCBI Taxonomy" id="1221996"/>
    <lineage>
        <taxon>Bacteria</taxon>
        <taxon>Bacillati</taxon>
        <taxon>Bacillota</taxon>
        <taxon>Bacilli</taxon>
        <taxon>Bacillales</taxon>
        <taxon>Bacillaceae</taxon>
        <taxon>Bacillus</taxon>
    </lineage>
</organism>